<comment type="caution">
    <text evidence="2">The sequence shown here is derived from an EMBL/GenBank/DDBJ whole genome shotgun (WGS) entry which is preliminary data.</text>
</comment>
<dbReference type="EMBL" id="BAOP01000023">
    <property type="protein sequence ID" value="GAC80857.1"/>
    <property type="molecule type" value="Genomic_DNA"/>
</dbReference>
<organism evidence="2 3">
    <name type="scientific">Gordonia malaquae NBRC 108250</name>
    <dbReference type="NCBI Taxonomy" id="1223542"/>
    <lineage>
        <taxon>Bacteria</taxon>
        <taxon>Bacillati</taxon>
        <taxon>Actinomycetota</taxon>
        <taxon>Actinomycetes</taxon>
        <taxon>Mycobacteriales</taxon>
        <taxon>Gordoniaceae</taxon>
        <taxon>Gordonia</taxon>
    </lineage>
</organism>
<dbReference type="Proteomes" id="UP000035009">
    <property type="component" value="Unassembled WGS sequence"/>
</dbReference>
<accession>M3UYE3</accession>
<keyword evidence="3" id="KW-1185">Reference proteome</keyword>
<proteinExistence type="predicted"/>
<reference evidence="2 3" key="1">
    <citation type="submission" date="2013-02" db="EMBL/GenBank/DDBJ databases">
        <title>Whole genome shotgun sequence of Gordonia malaquae NBRC 108250.</title>
        <authorList>
            <person name="Yoshida I."/>
            <person name="Hosoyama A."/>
            <person name="Tsuchikane K."/>
            <person name="Ando Y."/>
            <person name="Baba S."/>
            <person name="Ohji S."/>
            <person name="Hamada M."/>
            <person name="Tamura T."/>
            <person name="Yamazoe A."/>
            <person name="Yamazaki S."/>
            <person name="Fujita N."/>
        </authorList>
    </citation>
    <scope>NUCLEOTIDE SEQUENCE [LARGE SCALE GENOMIC DNA]</scope>
    <source>
        <strain evidence="2 3">NBRC 108250</strain>
    </source>
</reference>
<feature type="region of interest" description="Disordered" evidence="1">
    <location>
        <begin position="1"/>
        <end position="21"/>
    </location>
</feature>
<feature type="compositionally biased region" description="Polar residues" evidence="1">
    <location>
        <begin position="1"/>
        <end position="13"/>
    </location>
</feature>
<evidence type="ECO:0000313" key="2">
    <source>
        <dbReference type="EMBL" id="GAC80857.1"/>
    </source>
</evidence>
<evidence type="ECO:0000256" key="1">
    <source>
        <dbReference type="SAM" id="MobiDB-lite"/>
    </source>
</evidence>
<dbReference type="RefSeq" id="WP_008380165.1">
    <property type="nucleotide sequence ID" value="NZ_BAOP01000023.1"/>
</dbReference>
<protein>
    <submittedName>
        <fullName evidence="2">Uncharacterized protein</fullName>
    </submittedName>
</protein>
<dbReference type="STRING" id="410332.SAMN04488550_0580"/>
<name>M3UYE3_GORML</name>
<gene>
    <name evidence="2" type="ORF">GM1_023_00160</name>
</gene>
<dbReference type="AlphaFoldDB" id="M3UYE3"/>
<evidence type="ECO:0000313" key="3">
    <source>
        <dbReference type="Proteomes" id="UP000035009"/>
    </source>
</evidence>
<sequence length="56" mass="5990">MRAASQATGGHPSSESRETALELARAAGRKVGKRLARNPLTDRQRRVLAATFDGAQ</sequence>